<dbReference type="PANTHER" id="PTHR43280:SF2">
    <property type="entry name" value="HTH-TYPE TRANSCRIPTIONAL REGULATOR EXSA"/>
    <property type="match status" value="1"/>
</dbReference>
<dbReference type="GO" id="GO:0043565">
    <property type="term" value="F:sequence-specific DNA binding"/>
    <property type="evidence" value="ECO:0007669"/>
    <property type="project" value="InterPro"/>
</dbReference>
<keyword evidence="3" id="KW-0804">Transcription</keyword>
<dbReference type="PROSITE" id="PS01124">
    <property type="entry name" value="HTH_ARAC_FAMILY_2"/>
    <property type="match status" value="1"/>
</dbReference>
<dbReference type="Proteomes" id="UP001153404">
    <property type="component" value="Unassembled WGS sequence"/>
</dbReference>
<evidence type="ECO:0000256" key="1">
    <source>
        <dbReference type="ARBA" id="ARBA00023015"/>
    </source>
</evidence>
<dbReference type="PRINTS" id="PR00032">
    <property type="entry name" value="HTHARAC"/>
</dbReference>
<evidence type="ECO:0000259" key="4">
    <source>
        <dbReference type="PROSITE" id="PS01124"/>
    </source>
</evidence>
<keyword evidence="6" id="KW-1185">Reference proteome</keyword>
<dbReference type="Pfam" id="PF12833">
    <property type="entry name" value="HTH_18"/>
    <property type="match status" value="1"/>
</dbReference>
<evidence type="ECO:0000256" key="2">
    <source>
        <dbReference type="ARBA" id="ARBA00023125"/>
    </source>
</evidence>
<dbReference type="InterPro" id="IPR009057">
    <property type="entry name" value="Homeodomain-like_sf"/>
</dbReference>
<name>A0A9X4KUD3_9BACL</name>
<reference evidence="5" key="1">
    <citation type="submission" date="2022-10" db="EMBL/GenBank/DDBJ databases">
        <title>Comparative genomic analysis of Cohnella hashimotonis sp. nov., isolated from the International Space Station.</title>
        <authorList>
            <person name="Simpson A."/>
            <person name="Venkateswaran K."/>
        </authorList>
    </citation>
    <scope>NUCLEOTIDE SEQUENCE</scope>
    <source>
        <strain evidence="5">DSM 28161</strain>
    </source>
</reference>
<proteinExistence type="predicted"/>
<dbReference type="InterPro" id="IPR018060">
    <property type="entry name" value="HTH_AraC"/>
</dbReference>
<sequence>MSEAKRLLREEPGLLVQHVAERIGYKDGKYFTKLFKREIGMNPSEFRDRA</sequence>
<dbReference type="EMBL" id="JAPDIA010000003">
    <property type="protein sequence ID" value="MDG0809034.1"/>
    <property type="molecule type" value="Genomic_DNA"/>
</dbReference>
<feature type="domain" description="HTH araC/xylS-type" evidence="4">
    <location>
        <begin position="1"/>
        <end position="49"/>
    </location>
</feature>
<dbReference type="Gene3D" id="1.10.10.60">
    <property type="entry name" value="Homeodomain-like"/>
    <property type="match status" value="1"/>
</dbReference>
<dbReference type="AlphaFoldDB" id="A0A9X4KUD3"/>
<dbReference type="PANTHER" id="PTHR43280">
    <property type="entry name" value="ARAC-FAMILY TRANSCRIPTIONAL REGULATOR"/>
    <property type="match status" value="1"/>
</dbReference>
<accession>A0A9X4KUD3</accession>
<organism evidence="5 6">
    <name type="scientific">Cohnella rhizosphaerae</name>
    <dbReference type="NCBI Taxonomy" id="1457232"/>
    <lineage>
        <taxon>Bacteria</taxon>
        <taxon>Bacillati</taxon>
        <taxon>Bacillota</taxon>
        <taxon>Bacilli</taxon>
        <taxon>Bacillales</taxon>
        <taxon>Paenibacillaceae</taxon>
        <taxon>Cohnella</taxon>
    </lineage>
</organism>
<dbReference type="InterPro" id="IPR020449">
    <property type="entry name" value="Tscrpt_reg_AraC-type_HTH"/>
</dbReference>
<evidence type="ECO:0000313" key="6">
    <source>
        <dbReference type="Proteomes" id="UP001153404"/>
    </source>
</evidence>
<keyword evidence="1" id="KW-0805">Transcription regulation</keyword>
<keyword evidence="2" id="KW-0238">DNA-binding</keyword>
<dbReference type="GO" id="GO:0003700">
    <property type="term" value="F:DNA-binding transcription factor activity"/>
    <property type="evidence" value="ECO:0007669"/>
    <property type="project" value="InterPro"/>
</dbReference>
<evidence type="ECO:0000313" key="5">
    <source>
        <dbReference type="EMBL" id="MDG0809034.1"/>
    </source>
</evidence>
<dbReference type="SUPFAM" id="SSF46689">
    <property type="entry name" value="Homeodomain-like"/>
    <property type="match status" value="1"/>
</dbReference>
<dbReference type="RefSeq" id="WP_277533016.1">
    <property type="nucleotide sequence ID" value="NZ_JAPDIA010000003.1"/>
</dbReference>
<evidence type="ECO:0000256" key="3">
    <source>
        <dbReference type="ARBA" id="ARBA00023163"/>
    </source>
</evidence>
<gene>
    <name evidence="5" type="ORF">OMP40_06330</name>
</gene>
<comment type="caution">
    <text evidence="5">The sequence shown here is derived from an EMBL/GenBank/DDBJ whole genome shotgun (WGS) entry which is preliminary data.</text>
</comment>
<protein>
    <submittedName>
        <fullName evidence="5">Helix-turn-helix domain-containing protein</fullName>
    </submittedName>
</protein>